<evidence type="ECO:0000256" key="8">
    <source>
        <dbReference type="SAM" id="Phobius"/>
    </source>
</evidence>
<dbReference type="SUPFAM" id="SSF118215">
    <property type="entry name" value="Proton glutamate symport protein"/>
    <property type="match status" value="1"/>
</dbReference>
<dbReference type="Pfam" id="PF00375">
    <property type="entry name" value="SDF"/>
    <property type="match status" value="1"/>
</dbReference>
<sequence length="125" mass="13510">MKAYRFPLILLSSILIGGFIGYFMGADAVALKPLGDIFLNLMFTIVVPLVFFSIASSIANMDGLKRFGKIMSSMAGTFLFTSILAAIFMIIVVKVFPPAQGVVLELTQPDKAEKAVSVAIKLLVF</sequence>
<gene>
    <name evidence="9" type="ORF">P6F46_00990</name>
</gene>
<keyword evidence="3" id="KW-0813">Transport</keyword>
<evidence type="ECO:0000256" key="3">
    <source>
        <dbReference type="ARBA" id="ARBA00022448"/>
    </source>
</evidence>
<evidence type="ECO:0000313" key="10">
    <source>
        <dbReference type="Proteomes" id="UP001229716"/>
    </source>
</evidence>
<dbReference type="PANTHER" id="PTHR42865:SF7">
    <property type="entry name" value="PROTON_GLUTAMATE-ASPARTATE SYMPORTER"/>
    <property type="match status" value="1"/>
</dbReference>
<feature type="transmembrane region" description="Helical" evidence="8">
    <location>
        <begin position="7"/>
        <end position="25"/>
    </location>
</feature>
<comment type="subcellular location">
    <subcellularLocation>
        <location evidence="2">Cell membrane</location>
        <topology evidence="2">Multi-pass membrane protein</topology>
    </subcellularLocation>
</comment>
<keyword evidence="7 8" id="KW-0472">Membrane</keyword>
<name>A0ABT7KSM6_9BACI</name>
<accession>A0ABT7KSM6</accession>
<dbReference type="Proteomes" id="UP001229716">
    <property type="component" value="Unassembled WGS sequence"/>
</dbReference>
<dbReference type="Gene3D" id="1.10.3860.10">
    <property type="entry name" value="Sodium:dicarboxylate symporter"/>
    <property type="match status" value="1"/>
</dbReference>
<dbReference type="EMBL" id="JASWHZ010000001">
    <property type="protein sequence ID" value="MDL2416808.1"/>
    <property type="molecule type" value="Genomic_DNA"/>
</dbReference>
<feature type="transmembrane region" description="Helical" evidence="8">
    <location>
        <begin position="70"/>
        <end position="96"/>
    </location>
</feature>
<evidence type="ECO:0000256" key="5">
    <source>
        <dbReference type="ARBA" id="ARBA00022692"/>
    </source>
</evidence>
<dbReference type="InterPro" id="IPR001991">
    <property type="entry name" value="Na-dicarboxylate_symporter"/>
</dbReference>
<proteinExistence type="predicted"/>
<evidence type="ECO:0000256" key="1">
    <source>
        <dbReference type="ARBA" id="ARBA00003410"/>
    </source>
</evidence>
<reference evidence="9 10" key="1">
    <citation type="journal article" date="2023" name="Int. J. Mol. Sci.">
        <title>Pathogenicity and Genomic Characterization of a Novel Genospecies, Bacillus shihchuchen, of the Bacillus cereus Group Isolated from Chinese Softshell Turtle (Pelodiscus sinensis).</title>
        <authorList>
            <person name="Cheng L.W."/>
            <person name="Byadgi O.V."/>
            <person name="Tsai C.E."/>
            <person name="Wang P.C."/>
            <person name="Chen S.C."/>
        </authorList>
    </citation>
    <scope>NUCLEOTIDE SEQUENCE [LARGE SCALE GENOMIC DNA]</scope>
    <source>
        <strain evidence="9 10">QF108-045</strain>
    </source>
</reference>
<evidence type="ECO:0000256" key="2">
    <source>
        <dbReference type="ARBA" id="ARBA00004651"/>
    </source>
</evidence>
<comment type="function">
    <text evidence="1">Mediates uptake of L-cystine, the oxidized form of L-cysteine.</text>
</comment>
<evidence type="ECO:0000256" key="4">
    <source>
        <dbReference type="ARBA" id="ARBA00022475"/>
    </source>
</evidence>
<comment type="caution">
    <text evidence="9">The sequence shown here is derived from an EMBL/GenBank/DDBJ whole genome shotgun (WGS) entry which is preliminary data.</text>
</comment>
<keyword evidence="6 8" id="KW-1133">Transmembrane helix</keyword>
<evidence type="ECO:0000256" key="7">
    <source>
        <dbReference type="ARBA" id="ARBA00023136"/>
    </source>
</evidence>
<keyword evidence="4" id="KW-1003">Cell membrane</keyword>
<feature type="transmembrane region" description="Helical" evidence="8">
    <location>
        <begin position="37"/>
        <end position="58"/>
    </location>
</feature>
<organism evidence="9 10">
    <name type="scientific">Bacillus shihchuchen</name>
    <dbReference type="NCBI Taxonomy" id="3036942"/>
    <lineage>
        <taxon>Bacteria</taxon>
        <taxon>Bacillati</taxon>
        <taxon>Bacillota</taxon>
        <taxon>Bacilli</taxon>
        <taxon>Bacillales</taxon>
        <taxon>Bacillaceae</taxon>
        <taxon>Bacillus</taxon>
        <taxon>Bacillus cereus group</taxon>
    </lineage>
</organism>
<evidence type="ECO:0000256" key="6">
    <source>
        <dbReference type="ARBA" id="ARBA00022989"/>
    </source>
</evidence>
<keyword evidence="5 8" id="KW-0812">Transmembrane</keyword>
<dbReference type="PANTHER" id="PTHR42865">
    <property type="entry name" value="PROTON/GLUTAMATE-ASPARTATE SYMPORTER"/>
    <property type="match status" value="1"/>
</dbReference>
<dbReference type="InterPro" id="IPR036458">
    <property type="entry name" value="Na:dicarbo_symporter_sf"/>
</dbReference>
<evidence type="ECO:0000313" key="9">
    <source>
        <dbReference type="EMBL" id="MDL2416808.1"/>
    </source>
</evidence>
<keyword evidence="10" id="KW-1185">Reference proteome</keyword>
<protein>
    <submittedName>
        <fullName evidence="9">Cation:dicarboxylase symporter family transporter</fullName>
    </submittedName>
</protein>